<evidence type="ECO:0000313" key="2">
    <source>
        <dbReference type="EMBL" id="KAI7840680.1"/>
    </source>
</evidence>
<dbReference type="InterPro" id="IPR009078">
    <property type="entry name" value="Ferritin-like_SF"/>
</dbReference>
<evidence type="ECO:0000313" key="3">
    <source>
        <dbReference type="Proteomes" id="UP001205105"/>
    </source>
</evidence>
<dbReference type="Pfam" id="PF04305">
    <property type="entry name" value="DUF455"/>
    <property type="match status" value="1"/>
</dbReference>
<sequence>MESAILEPVQGDDIVTAALKVLCTADPHEKARRTNAIVDMWQAGRIGLPVAGAAHPAPPDRPARESTKVKLVPADKAPKRGKGGSLASRQAMLHALVHIENSAIDLAWDIIARFGLDPSYQLPREFYDDFVTVAADECRHFLLLEQRLEAVGSHYGALTAHDGLWESAAETAHSLPARLAIEHCTHEARGLDVLPQTIHRFRSNGDGESADLLQDVIYKEEVSHCAAGVRWLKHLHALACGMGQQAGAHAAAGEAPAQRQAQQQLEAAAEPQQQGDKAAGEQQLPAWAEEAQKYPTVEEWFHSLVRAHFRGPLKPPFNGEARAAAGFGPEWYLPLSAEVMDAAEAAAAAPTAAQAAAAAGASGSA</sequence>
<gene>
    <name evidence="2" type="ORF">COHA_005602</name>
</gene>
<dbReference type="Proteomes" id="UP001205105">
    <property type="component" value="Unassembled WGS sequence"/>
</dbReference>
<dbReference type="PANTHER" id="PTHR42782:SF2">
    <property type="entry name" value="3-OXOACYL-[ACYL-CARRIER-PROTEIN] SYNTHASE-LIKE PROTEIN"/>
    <property type="match status" value="1"/>
</dbReference>
<proteinExistence type="predicted"/>
<dbReference type="CDD" id="cd00657">
    <property type="entry name" value="Ferritin_like"/>
    <property type="match status" value="1"/>
</dbReference>
<organism evidence="2 3">
    <name type="scientific">Chlorella ohadii</name>
    <dbReference type="NCBI Taxonomy" id="2649997"/>
    <lineage>
        <taxon>Eukaryota</taxon>
        <taxon>Viridiplantae</taxon>
        <taxon>Chlorophyta</taxon>
        <taxon>core chlorophytes</taxon>
        <taxon>Trebouxiophyceae</taxon>
        <taxon>Chlorellales</taxon>
        <taxon>Chlorellaceae</taxon>
        <taxon>Chlorella clade</taxon>
        <taxon>Chlorella</taxon>
    </lineage>
</organism>
<dbReference type="SUPFAM" id="SSF47240">
    <property type="entry name" value="Ferritin-like"/>
    <property type="match status" value="1"/>
</dbReference>
<evidence type="ECO:0008006" key="4">
    <source>
        <dbReference type="Google" id="ProtNLM"/>
    </source>
</evidence>
<feature type="compositionally biased region" description="Low complexity" evidence="1">
    <location>
        <begin position="251"/>
        <end position="275"/>
    </location>
</feature>
<feature type="region of interest" description="Disordered" evidence="1">
    <location>
        <begin position="251"/>
        <end position="284"/>
    </location>
</feature>
<protein>
    <recommendedName>
        <fullName evidence="4">DUF455-domain-containing protein</fullName>
    </recommendedName>
</protein>
<name>A0AAD5H583_9CHLO</name>
<dbReference type="PANTHER" id="PTHR42782">
    <property type="entry name" value="SI:CH73-314G15.3"/>
    <property type="match status" value="1"/>
</dbReference>
<reference evidence="2" key="1">
    <citation type="submission" date="2020-11" db="EMBL/GenBank/DDBJ databases">
        <title>Chlorella ohadii genome sequencing and assembly.</title>
        <authorList>
            <person name="Murik O."/>
            <person name="Treves H."/>
            <person name="Kedem I."/>
            <person name="Shotland Y."/>
            <person name="Kaplan A."/>
        </authorList>
    </citation>
    <scope>NUCLEOTIDE SEQUENCE</scope>
    <source>
        <strain evidence="2">1</strain>
    </source>
</reference>
<evidence type="ECO:0000256" key="1">
    <source>
        <dbReference type="SAM" id="MobiDB-lite"/>
    </source>
</evidence>
<dbReference type="AlphaFoldDB" id="A0AAD5H583"/>
<dbReference type="InterPro" id="IPR007402">
    <property type="entry name" value="DUF455"/>
</dbReference>
<comment type="caution">
    <text evidence="2">The sequence shown here is derived from an EMBL/GenBank/DDBJ whole genome shotgun (WGS) entry which is preliminary data.</text>
</comment>
<keyword evidence="3" id="KW-1185">Reference proteome</keyword>
<accession>A0AAD5H583</accession>
<dbReference type="EMBL" id="JADXDR010000076">
    <property type="protein sequence ID" value="KAI7840680.1"/>
    <property type="molecule type" value="Genomic_DNA"/>
</dbReference>